<reference evidence="2 3" key="1">
    <citation type="journal article" date="2007" name="DNA Res.">
        <title>Complete genomic structure of the bloom-forming toxic cyanobacterium Microcystis aeruginosa NIES-843.</title>
        <authorList>
            <person name="Kaneko T."/>
            <person name="Nakajima N."/>
            <person name="Okamoto S."/>
            <person name="Suzuki I."/>
            <person name="Tanabe Y."/>
            <person name="Tamaoki M."/>
            <person name="Nakamura Y."/>
            <person name="Kasai F."/>
            <person name="Watanabe A."/>
            <person name="Kawashima K."/>
            <person name="Kishida Y."/>
            <person name="Ono A."/>
            <person name="Shimizu Y."/>
            <person name="Takahashi C."/>
            <person name="Minami C."/>
            <person name="Fujishiro T."/>
            <person name="Kohara M."/>
            <person name="Katoh M."/>
            <person name="Nakazaki N."/>
            <person name="Nakayama S."/>
            <person name="Yamada M."/>
            <person name="Tabata S."/>
            <person name="Watanabe M.M."/>
        </authorList>
    </citation>
    <scope>NUCLEOTIDE SEQUENCE [LARGE SCALE GENOMIC DNA]</scope>
    <source>
        <strain evidence="3">NIES-843 / IAM M-247</strain>
    </source>
</reference>
<protein>
    <submittedName>
        <fullName evidence="2">Uncharacterized protein</fullName>
    </submittedName>
</protein>
<dbReference type="AlphaFoldDB" id="B0JTW8"/>
<dbReference type="EMBL" id="AP009552">
    <property type="protein sequence ID" value="BAG01156.1"/>
    <property type="molecule type" value="Genomic_DNA"/>
</dbReference>
<keyword evidence="3" id="KW-1185">Reference proteome</keyword>
<dbReference type="EnsemblBacteria" id="BAG01156">
    <property type="protein sequence ID" value="BAG01156"/>
    <property type="gene ID" value="MAE_13340"/>
</dbReference>
<gene>
    <name evidence="2" type="ordered locus">MAE_13340</name>
</gene>
<feature type="compositionally biased region" description="Basic and acidic residues" evidence="1">
    <location>
        <begin position="21"/>
        <end position="30"/>
    </location>
</feature>
<evidence type="ECO:0000256" key="1">
    <source>
        <dbReference type="SAM" id="MobiDB-lite"/>
    </source>
</evidence>
<dbReference type="KEGG" id="mar:MAE_13340"/>
<feature type="compositionally biased region" description="Basic residues" evidence="1">
    <location>
        <begin position="9"/>
        <end position="20"/>
    </location>
</feature>
<feature type="region of interest" description="Disordered" evidence="1">
    <location>
        <begin position="1"/>
        <end position="32"/>
    </location>
</feature>
<dbReference type="HOGENOM" id="CLU_1990078_0_0_3"/>
<organism evidence="2 3">
    <name type="scientific">Microcystis aeruginosa (strain NIES-843 / IAM M-2473)</name>
    <dbReference type="NCBI Taxonomy" id="449447"/>
    <lineage>
        <taxon>Bacteria</taxon>
        <taxon>Bacillati</taxon>
        <taxon>Cyanobacteriota</taxon>
        <taxon>Cyanophyceae</taxon>
        <taxon>Oscillatoriophycideae</taxon>
        <taxon>Chroococcales</taxon>
        <taxon>Microcystaceae</taxon>
        <taxon>Microcystis</taxon>
    </lineage>
</organism>
<dbReference type="Proteomes" id="UP000001510">
    <property type="component" value="Chromosome"/>
</dbReference>
<sequence length="125" mass="13556">MADRCRYLTTKKKGSSKKHRPEWEGKKSSDEGQSTNLCVLTEVIPGLFDNYFCGGIANSKPFTGTTIFVEESFESAVVGGFFYCCLGGVDFLPVAKIVDEGIDKNCSLDRVCGKKFFVGVGCGGK</sequence>
<proteinExistence type="predicted"/>
<name>B0JTW8_MICAN</name>
<dbReference type="PaxDb" id="449447-MAE_13340"/>
<evidence type="ECO:0000313" key="2">
    <source>
        <dbReference type="EMBL" id="BAG01156.1"/>
    </source>
</evidence>
<evidence type="ECO:0000313" key="3">
    <source>
        <dbReference type="Proteomes" id="UP000001510"/>
    </source>
</evidence>
<accession>B0JTW8</accession>